<dbReference type="InterPro" id="IPR026418">
    <property type="entry name" value="Pseudo_rSAM"/>
</dbReference>
<accession>F8N9Z4</accession>
<name>F8N9Z4_9BACT</name>
<keyword evidence="2" id="KW-1185">Reference proteome</keyword>
<dbReference type="eggNOG" id="COG0535">
    <property type="taxonomic scope" value="Bacteria"/>
</dbReference>
<dbReference type="EMBL" id="GL945017">
    <property type="protein sequence ID" value="EGN57811.1"/>
    <property type="molecule type" value="Genomic_DNA"/>
</dbReference>
<dbReference type="InterPro" id="IPR058240">
    <property type="entry name" value="rSAM_sf"/>
</dbReference>
<dbReference type="AlphaFoldDB" id="F8N9Z4"/>
<gene>
    <name evidence="1" type="ORF">Premu_2439</name>
</gene>
<dbReference type="Proteomes" id="UP000002772">
    <property type="component" value="Unassembled WGS sequence"/>
</dbReference>
<organism evidence="1 2">
    <name type="scientific">Hallella multisaccharivorax DSM 17128</name>
    <dbReference type="NCBI Taxonomy" id="688246"/>
    <lineage>
        <taxon>Bacteria</taxon>
        <taxon>Pseudomonadati</taxon>
        <taxon>Bacteroidota</taxon>
        <taxon>Bacteroidia</taxon>
        <taxon>Bacteroidales</taxon>
        <taxon>Prevotellaceae</taxon>
        <taxon>Hallella</taxon>
    </lineage>
</organism>
<protein>
    <recommendedName>
        <fullName evidence="3">TIGR04150 pseudo-rSAM protein</fullName>
    </recommendedName>
</protein>
<proteinExistence type="predicted"/>
<dbReference type="OrthoDB" id="1044640at2"/>
<sequence>MKKYWFFLYSHIYVNFKTDKMLLYDTHTGLKIITSSYEAIRIIRSLYDNENIGSIDLNDEQYHNPQVKDFIEKVVSAGMGELINKDKNPVKPVILLPVLSLNLDVEKFKNNKNEDIFVGRDISKYLLDINIVLNGSCQQECSQCLSYNKQFFCCSKSKFSEELTEESLDNLLRQISYFPLRTVNITGGNIYQYKHLDFFDLPTGENDKVFNFYVNYLNYESNSYIDKHTVHLIINTPINYNKLRDCIILTEGKDVRFHVIVENSEQYEELEAAMIKFGVKDFRTHPFYNGHNIQFFEENVYLSQEDIVANPISMREIFRNQKLNANNFGSLYVLPNGEIKANINEQTIGVLEKDEIIDIINKELLKNTAWRQIRSKAPCKDCVYQFLCPPLSNYEKMINRPNLCNVFK</sequence>
<dbReference type="STRING" id="688246.Premu_2439"/>
<evidence type="ECO:0008006" key="3">
    <source>
        <dbReference type="Google" id="ProtNLM"/>
    </source>
</evidence>
<dbReference type="SUPFAM" id="SSF102114">
    <property type="entry name" value="Radical SAM enzymes"/>
    <property type="match status" value="1"/>
</dbReference>
<reference evidence="2" key="1">
    <citation type="journal article" date="2011" name="Stand. Genomic Sci.">
        <title>Non-contiguous finished genome sequence of the opportunistic oral pathogen Prevotella multisaccharivorax type strain (PPPA20).</title>
        <authorList>
            <person name="Pati A."/>
            <person name="Gronow S."/>
            <person name="Lu M."/>
            <person name="Lapidus A."/>
            <person name="Nolan M."/>
            <person name="Lucas S."/>
            <person name="Hammon N."/>
            <person name="Deshpande S."/>
            <person name="Cheng J.F."/>
            <person name="Tapia R."/>
            <person name="Han C."/>
            <person name="Goodwin L."/>
            <person name="Pitluck S."/>
            <person name="Liolios K."/>
            <person name="Pagani I."/>
            <person name="Mavromatis K."/>
            <person name="Mikhailova N."/>
            <person name="Huntemann M."/>
            <person name="Chen A."/>
            <person name="Palaniappan K."/>
            <person name="Land M."/>
            <person name="Hauser L."/>
            <person name="Detter J.C."/>
            <person name="Brambilla E.M."/>
            <person name="Rohde M."/>
            <person name="Goker M."/>
            <person name="Woyke T."/>
            <person name="Bristow J."/>
            <person name="Eisen J.A."/>
            <person name="Markowitz V."/>
            <person name="Hugenholtz P."/>
            <person name="Kyrpides N.C."/>
            <person name="Klenk H.P."/>
            <person name="Ivanova N."/>
        </authorList>
    </citation>
    <scope>NUCLEOTIDE SEQUENCE [LARGE SCALE GENOMIC DNA]</scope>
    <source>
        <strain evidence="2">DSM 17128</strain>
    </source>
</reference>
<evidence type="ECO:0000313" key="2">
    <source>
        <dbReference type="Proteomes" id="UP000002772"/>
    </source>
</evidence>
<evidence type="ECO:0000313" key="1">
    <source>
        <dbReference type="EMBL" id="EGN57811.1"/>
    </source>
</evidence>
<dbReference type="HOGENOM" id="CLU_674144_0_0_10"/>
<dbReference type="NCBIfam" id="TIGR04150">
    <property type="entry name" value="pseudo_rSAM_GG"/>
    <property type="match status" value="1"/>
</dbReference>
<dbReference type="RefSeq" id="WP_007575622.1">
    <property type="nucleotide sequence ID" value="NZ_BPTS01000002.1"/>
</dbReference>